<evidence type="ECO:0000256" key="1">
    <source>
        <dbReference type="SAM" id="MobiDB-lite"/>
    </source>
</evidence>
<accession>A0A0P1BCY0</accession>
<proteinExistence type="predicted"/>
<organism evidence="2 3">
    <name type="scientific">Ceraceosorus bombacis</name>
    <dbReference type="NCBI Taxonomy" id="401625"/>
    <lineage>
        <taxon>Eukaryota</taxon>
        <taxon>Fungi</taxon>
        <taxon>Dikarya</taxon>
        <taxon>Basidiomycota</taxon>
        <taxon>Ustilaginomycotina</taxon>
        <taxon>Exobasidiomycetes</taxon>
        <taxon>Ceraceosorales</taxon>
        <taxon>Ceraceosoraceae</taxon>
        <taxon>Ceraceosorus</taxon>
    </lineage>
</organism>
<dbReference type="OrthoDB" id="8026949at2759"/>
<evidence type="ECO:0000313" key="3">
    <source>
        <dbReference type="Proteomes" id="UP000054845"/>
    </source>
</evidence>
<keyword evidence="3" id="KW-1185">Reference proteome</keyword>
<dbReference type="AlphaFoldDB" id="A0A0P1BCY0"/>
<sequence>MDDSREEGGGNSPGKTAARAVEPRNHTPGFTQDEAVGKIFEAGTEKRPAVSQGGPDMGAANQGTRETAGTPEGVAGKGTKGSSLVTRTGSGLAASPSEGKTGREAANPYPRRPAKGREMSAQDRRQPRTAVDLSEEMGKGGTRETKQNGTAPGKSFAAVASVGTRQSLHHVGGTTATSCGASKKGYQHLDQTTYLRLIEAGGAPGNQGGATTAFADLLAARSSQKEKGKLLEAIDRAFACEVNGHPAEVRGVAEVSRRIRRHLLDILRHPDDLPESTMEAHVRLVPEAQAGFMAGRRGLDIALQLSLLLDRAREEPIEGVALAALDWAKAYKRVDWDWMEACLKHQGVPPSTLKRTLSLYGDWGKRPPRSR</sequence>
<feature type="compositionally biased region" description="Basic and acidic residues" evidence="1">
    <location>
        <begin position="136"/>
        <end position="146"/>
    </location>
</feature>
<dbReference type="EMBL" id="CCYA01000206">
    <property type="protein sequence ID" value="CEH13174.1"/>
    <property type="molecule type" value="Genomic_DNA"/>
</dbReference>
<feature type="compositionally biased region" description="Polar residues" evidence="1">
    <location>
        <begin position="80"/>
        <end position="89"/>
    </location>
</feature>
<feature type="region of interest" description="Disordered" evidence="1">
    <location>
        <begin position="1"/>
        <end position="153"/>
    </location>
</feature>
<dbReference type="Proteomes" id="UP000054845">
    <property type="component" value="Unassembled WGS sequence"/>
</dbReference>
<reference evidence="2 3" key="1">
    <citation type="submission" date="2014-09" db="EMBL/GenBank/DDBJ databases">
        <authorList>
            <person name="Magalhaes I.L.F."/>
            <person name="Oliveira U."/>
            <person name="Santos F.R."/>
            <person name="Vidigal T.H.D.A."/>
            <person name="Brescovit A.D."/>
            <person name="Santos A.J."/>
        </authorList>
    </citation>
    <scope>NUCLEOTIDE SEQUENCE [LARGE SCALE GENOMIC DNA]</scope>
</reference>
<protein>
    <submittedName>
        <fullName evidence="2">Uncharacterized protein</fullName>
    </submittedName>
</protein>
<feature type="compositionally biased region" description="Basic and acidic residues" evidence="1">
    <location>
        <begin position="115"/>
        <end position="126"/>
    </location>
</feature>
<name>A0A0P1BCY0_9BASI</name>
<evidence type="ECO:0000313" key="2">
    <source>
        <dbReference type="EMBL" id="CEH13174.1"/>
    </source>
</evidence>